<comment type="subcellular location">
    <subcellularLocation>
        <location evidence="1">Cytoplasm</location>
    </subcellularLocation>
</comment>
<feature type="compositionally biased region" description="Acidic residues" evidence="5">
    <location>
        <begin position="401"/>
        <end position="417"/>
    </location>
</feature>
<feature type="compositionally biased region" description="Acidic residues" evidence="5">
    <location>
        <begin position="191"/>
        <end position="219"/>
    </location>
</feature>
<evidence type="ECO:0000256" key="3">
    <source>
        <dbReference type="ARBA" id="ARBA00023038"/>
    </source>
</evidence>
<dbReference type="Proteomes" id="UP000504606">
    <property type="component" value="Unplaced"/>
</dbReference>
<feature type="compositionally biased region" description="Low complexity" evidence="5">
    <location>
        <begin position="370"/>
        <end position="382"/>
    </location>
</feature>
<keyword evidence="3" id="KW-0479">Metal-binding</keyword>
<dbReference type="GO" id="GO:0031941">
    <property type="term" value="C:filamentous actin"/>
    <property type="evidence" value="ECO:0007669"/>
    <property type="project" value="TreeGrafter"/>
</dbReference>
<feature type="region of interest" description="Disordered" evidence="5">
    <location>
        <begin position="126"/>
        <end position="423"/>
    </location>
</feature>
<evidence type="ECO:0000256" key="4">
    <source>
        <dbReference type="SAM" id="Coils"/>
    </source>
</evidence>
<feature type="compositionally biased region" description="Basic and acidic residues" evidence="5">
    <location>
        <begin position="247"/>
        <end position="262"/>
    </location>
</feature>
<dbReference type="PANTHER" id="PTHR24214:SF38">
    <property type="entry name" value="PDZ AND LIM DOMAIN PROTEIN ZASP-RELATED"/>
    <property type="match status" value="1"/>
</dbReference>
<protein>
    <submittedName>
        <fullName evidence="8 9">Uncharacterized protein LOC113217476 isoform X1</fullName>
    </submittedName>
</protein>
<dbReference type="GeneID" id="113217476"/>
<evidence type="ECO:0000313" key="9">
    <source>
        <dbReference type="RefSeq" id="XP_052124481.1"/>
    </source>
</evidence>
<dbReference type="AlphaFoldDB" id="A0A9C6U1P4"/>
<dbReference type="KEGG" id="foc:113217476"/>
<keyword evidence="7" id="KW-1185">Reference proteome</keyword>
<dbReference type="SUPFAM" id="SSF50156">
    <property type="entry name" value="PDZ domain-like"/>
    <property type="match status" value="1"/>
</dbReference>
<keyword evidence="3" id="KW-0862">Zinc</keyword>
<dbReference type="PROSITE" id="PS50106">
    <property type="entry name" value="PDZ"/>
    <property type="match status" value="1"/>
</dbReference>
<evidence type="ECO:0000313" key="7">
    <source>
        <dbReference type="Proteomes" id="UP000504606"/>
    </source>
</evidence>
<evidence type="ECO:0000256" key="5">
    <source>
        <dbReference type="SAM" id="MobiDB-lite"/>
    </source>
</evidence>
<dbReference type="FunFam" id="2.30.42.10:FF:000055">
    <property type="entry name" value="PDZ and LIM domain protein 3"/>
    <property type="match status" value="1"/>
</dbReference>
<name>A0A9C6U1P4_FRAOC</name>
<keyword evidence="3" id="KW-0440">LIM domain</keyword>
<feature type="compositionally biased region" description="Low complexity" evidence="5">
    <location>
        <begin position="336"/>
        <end position="346"/>
    </location>
</feature>
<proteinExistence type="predicted"/>
<dbReference type="GO" id="GO:0005737">
    <property type="term" value="C:cytoplasm"/>
    <property type="evidence" value="ECO:0007669"/>
    <property type="project" value="UniProtKB-SubCell"/>
</dbReference>
<keyword evidence="4" id="KW-0175">Coiled coil</keyword>
<dbReference type="SMART" id="SM00228">
    <property type="entry name" value="PDZ"/>
    <property type="match status" value="1"/>
</dbReference>
<keyword evidence="2" id="KW-0963">Cytoplasm</keyword>
<organism evidence="7 8">
    <name type="scientific">Frankliniella occidentalis</name>
    <name type="common">Western flower thrips</name>
    <name type="synonym">Euthrips occidentalis</name>
    <dbReference type="NCBI Taxonomy" id="133901"/>
    <lineage>
        <taxon>Eukaryota</taxon>
        <taxon>Metazoa</taxon>
        <taxon>Ecdysozoa</taxon>
        <taxon>Arthropoda</taxon>
        <taxon>Hexapoda</taxon>
        <taxon>Insecta</taxon>
        <taxon>Pterygota</taxon>
        <taxon>Neoptera</taxon>
        <taxon>Paraneoptera</taxon>
        <taxon>Thysanoptera</taxon>
        <taxon>Terebrantia</taxon>
        <taxon>Thripoidea</taxon>
        <taxon>Thripidae</taxon>
        <taxon>Frankliniella</taxon>
    </lineage>
</organism>
<accession>A0A9C6U1P4</accession>
<dbReference type="GO" id="GO:0005912">
    <property type="term" value="C:adherens junction"/>
    <property type="evidence" value="ECO:0007669"/>
    <property type="project" value="TreeGrafter"/>
</dbReference>
<dbReference type="Pfam" id="PF00595">
    <property type="entry name" value="PDZ"/>
    <property type="match status" value="1"/>
</dbReference>
<dbReference type="Gene3D" id="2.30.42.10">
    <property type="match status" value="1"/>
</dbReference>
<feature type="domain" description="PDZ" evidence="6">
    <location>
        <begin position="31"/>
        <end position="113"/>
    </location>
</feature>
<dbReference type="GO" id="GO:0001725">
    <property type="term" value="C:stress fiber"/>
    <property type="evidence" value="ECO:0007669"/>
    <property type="project" value="TreeGrafter"/>
</dbReference>
<gene>
    <name evidence="8 9" type="primary">LOC113217476</name>
</gene>
<dbReference type="GO" id="GO:0030036">
    <property type="term" value="P:actin cytoskeleton organization"/>
    <property type="evidence" value="ECO:0007669"/>
    <property type="project" value="TreeGrafter"/>
</dbReference>
<dbReference type="InterPro" id="IPR001478">
    <property type="entry name" value="PDZ"/>
</dbReference>
<dbReference type="InterPro" id="IPR050604">
    <property type="entry name" value="PDZ-LIM_domain"/>
</dbReference>
<dbReference type="OrthoDB" id="44841at2759"/>
<feature type="compositionally biased region" description="Acidic residues" evidence="5">
    <location>
        <begin position="163"/>
        <end position="174"/>
    </location>
</feature>
<feature type="compositionally biased region" description="Basic and acidic residues" evidence="5">
    <location>
        <begin position="220"/>
        <end position="233"/>
    </location>
</feature>
<dbReference type="RefSeq" id="XP_052124481.1">
    <property type="nucleotide sequence ID" value="XM_052268521.1"/>
</dbReference>
<evidence type="ECO:0000313" key="8">
    <source>
        <dbReference type="RefSeq" id="XP_052124480.1"/>
    </source>
</evidence>
<evidence type="ECO:0000256" key="2">
    <source>
        <dbReference type="ARBA" id="ARBA00022490"/>
    </source>
</evidence>
<dbReference type="PANTHER" id="PTHR24214">
    <property type="entry name" value="PDZ AND LIM DOMAIN PROTEIN ZASP"/>
    <property type="match status" value="1"/>
</dbReference>
<dbReference type="GO" id="GO:0051371">
    <property type="term" value="F:muscle alpha-actinin binding"/>
    <property type="evidence" value="ECO:0007669"/>
    <property type="project" value="TreeGrafter"/>
</dbReference>
<evidence type="ECO:0000259" key="6">
    <source>
        <dbReference type="PROSITE" id="PS50106"/>
    </source>
</evidence>
<feature type="coiled-coil region" evidence="4">
    <location>
        <begin position="424"/>
        <end position="520"/>
    </location>
</feature>
<evidence type="ECO:0000256" key="1">
    <source>
        <dbReference type="ARBA" id="ARBA00004496"/>
    </source>
</evidence>
<dbReference type="GO" id="GO:0003779">
    <property type="term" value="F:actin binding"/>
    <property type="evidence" value="ECO:0007669"/>
    <property type="project" value="TreeGrafter"/>
</dbReference>
<dbReference type="GO" id="GO:0061061">
    <property type="term" value="P:muscle structure development"/>
    <property type="evidence" value="ECO:0007669"/>
    <property type="project" value="TreeGrafter"/>
</dbReference>
<dbReference type="InterPro" id="IPR036034">
    <property type="entry name" value="PDZ_sf"/>
</dbReference>
<dbReference type="RefSeq" id="XP_052124480.1">
    <property type="nucleotide sequence ID" value="XM_052268520.1"/>
</dbReference>
<reference evidence="8 9" key="1">
    <citation type="submission" date="2025-04" db="UniProtKB">
        <authorList>
            <consortium name="RefSeq"/>
        </authorList>
    </citation>
    <scope>IDENTIFICATION</scope>
    <source>
        <tissue evidence="8 9">Whole organism</tissue>
    </source>
</reference>
<sequence length="560" mass="61831">MTDGGGGSPGVPEGDGALNEVLDEAPSGLADIRMVRADPAPWGFRLMGGRDYSHPLTVTRVLGCSIAEHANLKVGDVVVCVNGAPVRGATHREAQEAVRAAGDSLTLSVIRGSIVMPPPLDVDGVPLIQPPLAHEPIPVPEGSEAPVDQQPAEDQGPGAEGGPEPEDGVVEDASEAAPADSEAQGDVQDAGAEEAGEDEDAEDEEEEEEDSDEEEDEDEEARRERLDKLDGIRSPRSRMSRSPGPDDILRMQEKALARMEKARARKDRPPTVFLLPPDRPIIRQSRQPRPRPPDPPFKKLVHERIRRRKWAEDHPGEEYPFADDDGRTPTPDSEMTTRATMTPTPTFSDGVDLDMTSELVDQDDLGATEDAASFGGRSGRSSALRDDGTVSQASMRRTPDDDLQEREEEKEEEEEPEVLTAVSVEDTERRLEEVTAQLDALHNLPRSLRPSVQHIRDELQELVDTLLVQLAELRRREEEERLAEEARLAAEREAAERAERERLAAEARAERERREAVERKELEAKVAKAAKFKTDVPEFIHEMVVLGIVLVAAWWTQLRR</sequence>